<dbReference type="Gene3D" id="3.40.50.10490">
    <property type="entry name" value="Glucose-6-phosphate isomerase like protein, domain 1"/>
    <property type="match status" value="2"/>
</dbReference>
<dbReference type="InterPro" id="IPR001347">
    <property type="entry name" value="SIS_dom"/>
</dbReference>
<dbReference type="SUPFAM" id="SSF56235">
    <property type="entry name" value="N-terminal nucleophile aminohydrolases (Ntn hydrolases)"/>
    <property type="match status" value="1"/>
</dbReference>
<dbReference type="Gene3D" id="3.60.20.10">
    <property type="entry name" value="Glutamine Phosphoribosylpyrophosphate, subunit 1, domain 1"/>
    <property type="match status" value="1"/>
</dbReference>
<comment type="function">
    <text evidence="10">Catalyzes the first step in hexosamine metabolism, converting fructose-6P into glucosamine-6P using glutamine as a nitrogen source.</text>
</comment>
<feature type="active site" description="For Fru-6P isomerization activity" evidence="10">
    <location>
        <position position="606"/>
    </location>
</feature>
<comment type="subunit">
    <text evidence="10">Homodimer.</text>
</comment>
<dbReference type="OrthoDB" id="106547at2"/>
<dbReference type="GO" id="GO:0097367">
    <property type="term" value="F:carbohydrate derivative binding"/>
    <property type="evidence" value="ECO:0007669"/>
    <property type="project" value="InterPro"/>
</dbReference>
<dbReference type="Pfam" id="PF01380">
    <property type="entry name" value="SIS"/>
    <property type="match status" value="2"/>
</dbReference>
<dbReference type="EC" id="2.6.1.16" evidence="3 10"/>
<dbReference type="PROSITE" id="PS51278">
    <property type="entry name" value="GATASE_TYPE_2"/>
    <property type="match status" value="1"/>
</dbReference>
<feature type="active site" description="Nucleophile; for GATase activity" evidence="10">
    <location>
        <position position="2"/>
    </location>
</feature>
<dbReference type="GO" id="GO:0006487">
    <property type="term" value="P:protein N-linked glycosylation"/>
    <property type="evidence" value="ECO:0007669"/>
    <property type="project" value="TreeGrafter"/>
</dbReference>
<evidence type="ECO:0000313" key="14">
    <source>
        <dbReference type="Proteomes" id="UP000298337"/>
    </source>
</evidence>
<evidence type="ECO:0000256" key="2">
    <source>
        <dbReference type="ARBA" id="ARBA00004496"/>
    </source>
</evidence>
<keyword evidence="5 10" id="KW-0963">Cytoplasm</keyword>
<comment type="catalytic activity">
    <reaction evidence="1 10">
        <text>D-fructose 6-phosphate + L-glutamine = D-glucosamine 6-phosphate + L-glutamate</text>
        <dbReference type="Rhea" id="RHEA:13237"/>
        <dbReference type="ChEBI" id="CHEBI:29985"/>
        <dbReference type="ChEBI" id="CHEBI:58359"/>
        <dbReference type="ChEBI" id="CHEBI:58725"/>
        <dbReference type="ChEBI" id="CHEBI:61527"/>
        <dbReference type="EC" id="2.6.1.16"/>
    </reaction>
</comment>
<reference evidence="13 14" key="1">
    <citation type="submission" date="2019-04" db="EMBL/GenBank/DDBJ databases">
        <authorList>
            <person name="Feng G."/>
            <person name="Zhang J."/>
            <person name="Zhu H."/>
        </authorList>
    </citation>
    <scope>NUCLEOTIDE SEQUENCE [LARGE SCALE GENOMIC DNA]</scope>
    <source>
        <strain evidence="13 14">92R-1</strain>
    </source>
</reference>
<dbReference type="Pfam" id="PF13522">
    <property type="entry name" value="GATase_6"/>
    <property type="match status" value="1"/>
</dbReference>
<feature type="domain" description="SIS" evidence="12">
    <location>
        <begin position="460"/>
        <end position="601"/>
    </location>
</feature>
<dbReference type="GO" id="GO:0005829">
    <property type="term" value="C:cytosol"/>
    <property type="evidence" value="ECO:0007669"/>
    <property type="project" value="TreeGrafter"/>
</dbReference>
<dbReference type="CDD" id="cd00714">
    <property type="entry name" value="GFAT"/>
    <property type="match status" value="1"/>
</dbReference>
<dbReference type="GO" id="GO:0046349">
    <property type="term" value="P:amino sugar biosynthetic process"/>
    <property type="evidence" value="ECO:0007669"/>
    <property type="project" value="UniProtKB-ARBA"/>
</dbReference>
<dbReference type="GO" id="GO:0004360">
    <property type="term" value="F:glutamine-fructose-6-phosphate transaminase (isomerizing) activity"/>
    <property type="evidence" value="ECO:0007669"/>
    <property type="project" value="UniProtKB-UniRule"/>
</dbReference>
<dbReference type="GO" id="GO:0006047">
    <property type="term" value="P:UDP-N-acetylglucosamine metabolic process"/>
    <property type="evidence" value="ECO:0007669"/>
    <property type="project" value="TreeGrafter"/>
</dbReference>
<feature type="initiator methionine" description="Removed" evidence="10">
    <location>
        <position position="1"/>
    </location>
</feature>
<evidence type="ECO:0000256" key="5">
    <source>
        <dbReference type="ARBA" id="ARBA00022490"/>
    </source>
</evidence>
<dbReference type="FunFam" id="3.60.20.10:FF:000006">
    <property type="entry name" value="Glutamine--fructose-6-phosphate aminotransferase [isomerizing]"/>
    <property type="match status" value="1"/>
</dbReference>
<keyword evidence="14" id="KW-1185">Reference proteome</keyword>
<comment type="caution">
    <text evidence="13">The sequence shown here is derived from an EMBL/GenBank/DDBJ whole genome shotgun (WGS) entry which is preliminary data.</text>
</comment>
<evidence type="ECO:0000259" key="11">
    <source>
        <dbReference type="PROSITE" id="PS51278"/>
    </source>
</evidence>
<dbReference type="HAMAP" id="MF_00164">
    <property type="entry name" value="GlmS"/>
    <property type="match status" value="1"/>
</dbReference>
<dbReference type="PANTHER" id="PTHR10937">
    <property type="entry name" value="GLUCOSAMINE--FRUCTOSE-6-PHOSPHATE AMINOTRANSFERASE, ISOMERIZING"/>
    <property type="match status" value="1"/>
</dbReference>
<dbReference type="CDD" id="cd05009">
    <property type="entry name" value="SIS_GlmS_GlmD_2"/>
    <property type="match status" value="1"/>
</dbReference>
<accession>A0A4Z0P9E0</accession>
<dbReference type="PROSITE" id="PS51464">
    <property type="entry name" value="SIS"/>
    <property type="match status" value="2"/>
</dbReference>
<evidence type="ECO:0000256" key="7">
    <source>
        <dbReference type="ARBA" id="ARBA00022679"/>
    </source>
</evidence>
<evidence type="ECO:0000256" key="8">
    <source>
        <dbReference type="ARBA" id="ARBA00022737"/>
    </source>
</evidence>
<evidence type="ECO:0000256" key="6">
    <source>
        <dbReference type="ARBA" id="ARBA00022576"/>
    </source>
</evidence>
<dbReference type="InterPro" id="IPR046348">
    <property type="entry name" value="SIS_dom_sf"/>
</dbReference>
<dbReference type="NCBIfam" id="NF001484">
    <property type="entry name" value="PRK00331.1"/>
    <property type="match status" value="1"/>
</dbReference>
<dbReference type="EMBL" id="SRLA01000001">
    <property type="protein sequence ID" value="TGE09276.1"/>
    <property type="molecule type" value="Genomic_DNA"/>
</dbReference>
<dbReference type="SUPFAM" id="SSF53697">
    <property type="entry name" value="SIS domain"/>
    <property type="match status" value="1"/>
</dbReference>
<dbReference type="FunFam" id="3.40.50.10490:FF:000001">
    <property type="entry name" value="Glutamine--fructose-6-phosphate aminotransferase [isomerizing]"/>
    <property type="match status" value="1"/>
</dbReference>
<dbReference type="InterPro" id="IPR035466">
    <property type="entry name" value="GlmS/AgaS_SIS"/>
</dbReference>
<evidence type="ECO:0000259" key="12">
    <source>
        <dbReference type="PROSITE" id="PS51464"/>
    </source>
</evidence>
<proteinExistence type="inferred from homology"/>
<dbReference type="InterPro" id="IPR035490">
    <property type="entry name" value="GlmS/FrlB_SIS"/>
</dbReference>
<evidence type="ECO:0000256" key="1">
    <source>
        <dbReference type="ARBA" id="ARBA00001031"/>
    </source>
</evidence>
<keyword evidence="8" id="KW-0677">Repeat</keyword>
<dbReference type="GO" id="GO:0005975">
    <property type="term" value="P:carbohydrate metabolic process"/>
    <property type="evidence" value="ECO:0007669"/>
    <property type="project" value="UniProtKB-UniRule"/>
</dbReference>
<dbReference type="GO" id="GO:0006002">
    <property type="term" value="P:fructose 6-phosphate metabolic process"/>
    <property type="evidence" value="ECO:0007669"/>
    <property type="project" value="TreeGrafter"/>
</dbReference>
<protein>
    <recommendedName>
        <fullName evidence="4 10">Glutamine--fructose-6-phosphate aminotransferase [isomerizing]</fullName>
        <ecNumber evidence="3 10">2.6.1.16</ecNumber>
    </recommendedName>
    <alternativeName>
        <fullName evidence="10">D-fructose-6-phosphate amidotransferase</fullName>
    </alternativeName>
    <alternativeName>
        <fullName evidence="10">GFAT</fullName>
    </alternativeName>
    <alternativeName>
        <fullName evidence="10">Glucosamine-6-phosphate synthase</fullName>
    </alternativeName>
    <alternativeName>
        <fullName evidence="10">Hexosephosphate aminotransferase</fullName>
    </alternativeName>
    <alternativeName>
        <fullName evidence="10">L-glutamine--D-fructose-6-phosphate amidotransferase</fullName>
    </alternativeName>
</protein>
<dbReference type="Proteomes" id="UP000298337">
    <property type="component" value="Unassembled WGS sequence"/>
</dbReference>
<comment type="subcellular location">
    <subcellularLocation>
        <location evidence="2 10">Cytoplasm</location>
    </subcellularLocation>
</comment>
<organism evidence="13 14">
    <name type="scientific">Hymenobacter fodinae</name>
    <dbReference type="NCBI Taxonomy" id="2510796"/>
    <lineage>
        <taxon>Bacteria</taxon>
        <taxon>Pseudomonadati</taxon>
        <taxon>Bacteroidota</taxon>
        <taxon>Cytophagia</taxon>
        <taxon>Cytophagales</taxon>
        <taxon>Hymenobacteraceae</taxon>
        <taxon>Hymenobacter</taxon>
    </lineage>
</organism>
<name>A0A4Z0P9E0_9BACT</name>
<evidence type="ECO:0000256" key="10">
    <source>
        <dbReference type="HAMAP-Rule" id="MF_00164"/>
    </source>
</evidence>
<dbReference type="CDD" id="cd05008">
    <property type="entry name" value="SIS_GlmS_GlmD_1"/>
    <property type="match status" value="1"/>
</dbReference>
<feature type="domain" description="Glutamine amidotransferase type-2" evidence="11">
    <location>
        <begin position="2"/>
        <end position="219"/>
    </location>
</feature>
<dbReference type="RefSeq" id="WP_135429792.1">
    <property type="nucleotide sequence ID" value="NZ_SRLA01000001.1"/>
</dbReference>
<dbReference type="InterPro" id="IPR005855">
    <property type="entry name" value="GFAT"/>
</dbReference>
<dbReference type="FunFam" id="3.40.50.10490:FF:000002">
    <property type="entry name" value="Glutamine--fructose-6-phosphate aminotransferase [isomerizing]"/>
    <property type="match status" value="1"/>
</dbReference>
<dbReference type="AlphaFoldDB" id="A0A4Z0P9E0"/>
<gene>
    <name evidence="10 13" type="primary">glmS</name>
    <name evidence="13" type="ORF">EU556_00110</name>
</gene>
<sequence length="611" mass="67331">MCGIVAYIGHREACPIIIKGLRRLEYRGYDSAGVALLNGQLSVYKKKGKVAELEAFISDKDTHANIGMGHTRWATHGEPNDVNAHPHYSTSERIAIIHNGIIENYAALKTHLQQQGHEFHSDTDTEVFVNLIEEIQKQNHCTLEEAVRLALHEVVGAYAIVVLSKDEPGQLIAARKGSPLVIGVGKDEFFLASDATPIIEYTNEVVYVNDYEIAVIKDGKLDIRTKEDVQQTPYIQKLELALDSIEKGGYEHFMMKEIFEQPRSILDSMRGRLELEAGHLNMGGVRAYERKFMTADRIIIVACGTSWHAGLVAEYLLEDLARIPVEVEYASEFRYRNPIITERDIVIAISQSGETADTLAAIELAKSKGATIFGICNVVGSSIARATDAGAYTHAGPEIGVASTKAFTAQVTVLTLLAMIVGHKRGTLSDTKLRELMMELNNIPSKVEKALLLNTEIEQIAEIFKDVANFLYLGRGYNFPVALEGALKLKEISYIHAEGYPAAEMKHGPIALIDENMPVVVIATKDSSYEKVVSNIQEVKARKGRIIAVVTEGDDVIPQMAEFVIEVPATSEVLMPLVSVVPLQLLSYHIAVMRGCNVDQPRNLAKSVTVE</sequence>
<dbReference type="InterPro" id="IPR047084">
    <property type="entry name" value="GFAT_N"/>
</dbReference>
<evidence type="ECO:0000313" key="13">
    <source>
        <dbReference type="EMBL" id="TGE09276.1"/>
    </source>
</evidence>
<dbReference type="InterPro" id="IPR029055">
    <property type="entry name" value="Ntn_hydrolases_N"/>
</dbReference>
<keyword evidence="7 10" id="KW-0808">Transferase</keyword>
<dbReference type="InterPro" id="IPR017932">
    <property type="entry name" value="GATase_2_dom"/>
</dbReference>
<keyword evidence="9" id="KW-0315">Glutamine amidotransferase</keyword>
<evidence type="ECO:0000256" key="4">
    <source>
        <dbReference type="ARBA" id="ARBA00016090"/>
    </source>
</evidence>
<dbReference type="PANTHER" id="PTHR10937:SF0">
    <property type="entry name" value="GLUTAMINE--FRUCTOSE-6-PHOSPHATE TRANSAMINASE (ISOMERIZING)"/>
    <property type="match status" value="1"/>
</dbReference>
<evidence type="ECO:0000256" key="3">
    <source>
        <dbReference type="ARBA" id="ARBA00012916"/>
    </source>
</evidence>
<dbReference type="NCBIfam" id="TIGR01135">
    <property type="entry name" value="glmS"/>
    <property type="match status" value="1"/>
</dbReference>
<keyword evidence="6 10" id="KW-0032">Aminotransferase</keyword>
<feature type="domain" description="SIS" evidence="12">
    <location>
        <begin position="288"/>
        <end position="427"/>
    </location>
</feature>
<evidence type="ECO:0000256" key="9">
    <source>
        <dbReference type="ARBA" id="ARBA00022962"/>
    </source>
</evidence>